<keyword evidence="1" id="KW-0732">Signal</keyword>
<accession>A0A7W6JBZ0</accession>
<reference evidence="2 3" key="1">
    <citation type="submission" date="2020-08" db="EMBL/GenBank/DDBJ databases">
        <title>Genomic Encyclopedia of Type Strains, Phase IV (KMG-IV): sequencing the most valuable type-strain genomes for metagenomic binning, comparative biology and taxonomic classification.</title>
        <authorList>
            <person name="Goeker M."/>
        </authorList>
    </citation>
    <scope>NUCLEOTIDE SEQUENCE [LARGE SCALE GENOMIC DNA]</scope>
    <source>
        <strain evidence="2 3">DSM 23960</strain>
    </source>
</reference>
<dbReference type="GO" id="GO:0009279">
    <property type="term" value="C:cell outer membrane"/>
    <property type="evidence" value="ECO:0007669"/>
    <property type="project" value="TreeGrafter"/>
</dbReference>
<dbReference type="GO" id="GO:0009297">
    <property type="term" value="P:pilus assembly"/>
    <property type="evidence" value="ECO:0007669"/>
    <property type="project" value="InterPro"/>
</dbReference>
<organism evidence="2 3">
    <name type="scientific">Brevundimonas lenta</name>
    <dbReference type="NCBI Taxonomy" id="424796"/>
    <lineage>
        <taxon>Bacteria</taxon>
        <taxon>Pseudomonadati</taxon>
        <taxon>Pseudomonadota</taxon>
        <taxon>Alphaproteobacteria</taxon>
        <taxon>Caulobacterales</taxon>
        <taxon>Caulobacteraceae</taxon>
        <taxon>Brevundimonas</taxon>
    </lineage>
</organism>
<feature type="signal peptide" evidence="1">
    <location>
        <begin position="1"/>
        <end position="30"/>
    </location>
</feature>
<gene>
    <name evidence="2" type="ORF">GGR12_001169</name>
</gene>
<dbReference type="GO" id="GO:0015473">
    <property type="term" value="F:fimbrial usher porin activity"/>
    <property type="evidence" value="ECO:0007669"/>
    <property type="project" value="InterPro"/>
</dbReference>
<comment type="caution">
    <text evidence="2">The sequence shown here is derived from an EMBL/GenBank/DDBJ whole genome shotgun (WGS) entry which is preliminary data.</text>
</comment>
<feature type="chain" id="PRO_5030761930" evidence="1">
    <location>
        <begin position="31"/>
        <end position="877"/>
    </location>
</feature>
<dbReference type="Gene3D" id="2.60.40.3110">
    <property type="match status" value="1"/>
</dbReference>
<dbReference type="InterPro" id="IPR000015">
    <property type="entry name" value="Fimb_usher"/>
</dbReference>
<dbReference type="EMBL" id="JACIDM010000001">
    <property type="protein sequence ID" value="MBB4082330.1"/>
    <property type="molecule type" value="Genomic_DNA"/>
</dbReference>
<evidence type="ECO:0000313" key="2">
    <source>
        <dbReference type="EMBL" id="MBB4082330.1"/>
    </source>
</evidence>
<proteinExistence type="predicted"/>
<protein>
    <submittedName>
        <fullName evidence="2">Outer membrane usher protein</fullName>
    </submittedName>
</protein>
<dbReference type="RefSeq" id="WP_183203419.1">
    <property type="nucleotide sequence ID" value="NZ_BAAAER010000004.1"/>
</dbReference>
<evidence type="ECO:0000256" key="1">
    <source>
        <dbReference type="SAM" id="SignalP"/>
    </source>
</evidence>
<sequence length="877" mass="92489">MFAGGRLNLLAKGACLTAVVALNAPAPASAAAIYDTFTTGAELGGEPPWAMLPVYTAVVAIDRDGADVSTPSAPWWATPTTASVRSIQEQAAPRINPSGRTVTMIVPLKDAEIYLGDIEVQVGADDTIQVSAAQAFELLSRGLDPSALEPLRAVADPGVFVPLDRFSAAGLPLNFNPRTLELVIDIPAAARGRQSIGLADLDRELYGDFTAPAMFSAYVNLRGAVDYVHQGPADNGFGEGLVVLDGAARFGSIVLESEGAWDGGDSQFQRDGTRFVYDDTQRLNRWTVGDLQTQTRGFQGVQDVAGVGVVKSYSLMDPQRNIVPRGGRSFTLDRESTVDAYINGRSIRTIRLQPGTYDLNDFPFVQGSNDVDLIISDSTGQRETISFSLFIDRTQLSQGLSEYGFYGGVRSERAGGDIEYSDDLVATGFYRRGVSDTLTLGANFQYAETGSVASSMVAGEAVWGSPIGTFGADVAVSDNDAVGGGWAANVSFERLIQDAGGGFSLLATLEARSRRFGAPGLLAPDNPYEMTASVGVNKSFGDSAFAGVQLRYAAGRGNTEDQQSIRVSYGQRITENTNIILDADWADGGFADGLGFRVALVHRFGDTGSVRAEYDSESERGRLGYQTSGGRGVGAWSATANVDMDDSVSGLNAAASYAANRADLGLAHTTAYSQTLDSISDQRTSLRAATGIAFADGRFAVGRPVSDGFVIVEPYKGARNVMIEVEPSPDGFYARSGAMGPALYGQVTAYSPRSLAYDAPEAPAGFDVGQGAVRILPPYRAGYLVTVGSDYGVTAIGRLLDGQGQPVPLLAGVAIEQGGEGRRVEVFTNRQGTFGASGLKAGRWRIELSGDNPLAYDLIVPDAPDGVARVGDLRPAS</sequence>
<dbReference type="Proteomes" id="UP000529946">
    <property type="component" value="Unassembled WGS sequence"/>
</dbReference>
<keyword evidence="3" id="KW-1185">Reference proteome</keyword>
<name>A0A7W6JBZ0_9CAUL</name>
<evidence type="ECO:0000313" key="3">
    <source>
        <dbReference type="Proteomes" id="UP000529946"/>
    </source>
</evidence>
<dbReference type="PANTHER" id="PTHR30451">
    <property type="entry name" value="OUTER MEMBRANE USHER PROTEIN"/>
    <property type="match status" value="1"/>
</dbReference>
<dbReference type="AlphaFoldDB" id="A0A7W6JBZ0"/>
<dbReference type="PANTHER" id="PTHR30451:SF5">
    <property type="entry name" value="SLR0019 PROTEIN"/>
    <property type="match status" value="1"/>
</dbReference>